<evidence type="ECO:0000313" key="4">
    <source>
        <dbReference type="EMBL" id="ESK96339.1"/>
    </source>
</evidence>
<dbReference type="InterPro" id="IPR050425">
    <property type="entry name" value="NAD(P)_dehydrat-like"/>
</dbReference>
<dbReference type="Pfam" id="PF01370">
    <property type="entry name" value="Epimerase"/>
    <property type="match status" value="1"/>
</dbReference>
<dbReference type="HOGENOM" id="CLU_007383_9_2_1"/>
<evidence type="ECO:0000259" key="3">
    <source>
        <dbReference type="Pfam" id="PF01370"/>
    </source>
</evidence>
<gene>
    <name evidence="4" type="ORF">Moror_7125</name>
</gene>
<evidence type="ECO:0000256" key="1">
    <source>
        <dbReference type="ARBA" id="ARBA00023002"/>
    </source>
</evidence>
<dbReference type="KEGG" id="mrr:Moror_7125"/>
<dbReference type="InterPro" id="IPR036291">
    <property type="entry name" value="NAD(P)-bd_dom_sf"/>
</dbReference>
<evidence type="ECO:0000256" key="2">
    <source>
        <dbReference type="ARBA" id="ARBA00023445"/>
    </source>
</evidence>
<accession>V2YXA5</accession>
<dbReference type="STRING" id="1381753.V2YXA5"/>
<comment type="similarity">
    <text evidence="2">Belongs to the NAD(P)-dependent epimerase/dehydratase family. Dihydroflavonol-4-reductase subfamily.</text>
</comment>
<dbReference type="PANTHER" id="PTHR10366:SF564">
    <property type="entry name" value="STEROL-4-ALPHA-CARBOXYLATE 3-DEHYDROGENASE, DECARBOXYLATING"/>
    <property type="match status" value="1"/>
</dbReference>
<protein>
    <submittedName>
        <fullName evidence="4">D-lactaldehyde dehydrogenase</fullName>
    </submittedName>
</protein>
<comment type="caution">
    <text evidence="4">The sequence shown here is derived from an EMBL/GenBank/DDBJ whole genome shotgun (WGS) entry which is preliminary data.</text>
</comment>
<dbReference type="InterPro" id="IPR001509">
    <property type="entry name" value="Epimerase_deHydtase"/>
</dbReference>
<feature type="domain" description="NAD-dependent epimerase/dehydratase" evidence="3">
    <location>
        <begin position="11"/>
        <end position="268"/>
    </location>
</feature>
<organism evidence="4 5">
    <name type="scientific">Moniliophthora roreri (strain MCA 2997)</name>
    <name type="common">Cocoa frosty pod rot fungus</name>
    <name type="synonym">Crinipellis roreri</name>
    <dbReference type="NCBI Taxonomy" id="1381753"/>
    <lineage>
        <taxon>Eukaryota</taxon>
        <taxon>Fungi</taxon>
        <taxon>Dikarya</taxon>
        <taxon>Basidiomycota</taxon>
        <taxon>Agaricomycotina</taxon>
        <taxon>Agaricomycetes</taxon>
        <taxon>Agaricomycetidae</taxon>
        <taxon>Agaricales</taxon>
        <taxon>Marasmiineae</taxon>
        <taxon>Marasmiaceae</taxon>
        <taxon>Moniliophthora</taxon>
    </lineage>
</organism>
<dbReference type="Proteomes" id="UP000017559">
    <property type="component" value="Unassembled WGS sequence"/>
</dbReference>
<sequence length="344" mass="38174">MPAINDPDSKILVTGGNGYLGAWIVDTLLQRGHFVVAVVRNESKGKHLRETFKSYGDKFQLAYISELEKEGAFDEVVQDVHGIIHVASPVRLEMGEPSEIIDPAVKCVTGLLHSVLKHGTLVKRIVFTSSAATIYDQLSSGKTLSEADCNDSSIKECEERGKDARPIAKYMASKILAERAAWDIWRKSQSTVQWDLSAIIPVWVFGPHKHDASKPEDFSAGTPQIWYWVVVRGEHVLGRATPGDGWVDVRDCAEAHVRALEVPAAGGERILTCAGSPFKWQDFLDTANAIDPPPYHTIAKTLPSDVEIDANYNSSKAEKILGLKYRMMEELTRDTLADYTRRGW</sequence>
<keyword evidence="5" id="KW-1185">Reference proteome</keyword>
<dbReference type="Gene3D" id="3.40.50.720">
    <property type="entry name" value="NAD(P)-binding Rossmann-like Domain"/>
    <property type="match status" value="1"/>
</dbReference>
<dbReference type="PANTHER" id="PTHR10366">
    <property type="entry name" value="NAD DEPENDENT EPIMERASE/DEHYDRATASE"/>
    <property type="match status" value="1"/>
</dbReference>
<name>V2YXA5_MONRO</name>
<reference evidence="4 5" key="1">
    <citation type="journal article" date="2014" name="BMC Genomics">
        <title>Genome and secretome analysis of the hemibiotrophic fungal pathogen, Moniliophthora roreri, which causes frosty pod rot disease of cacao: mechanisms of the biotrophic and necrotrophic phases.</title>
        <authorList>
            <person name="Meinhardt L.W."/>
            <person name="Costa G.G.L."/>
            <person name="Thomazella D.P.T."/>
            <person name="Teixeira P.J.P.L."/>
            <person name="Carazzolle M.F."/>
            <person name="Schuster S.C."/>
            <person name="Carlson J.E."/>
            <person name="Guiltinan M.J."/>
            <person name="Mieczkowski P."/>
            <person name="Farmer A."/>
            <person name="Ramaraj T."/>
            <person name="Crozier J."/>
            <person name="Davis R.E."/>
            <person name="Shao J."/>
            <person name="Melnick R.L."/>
            <person name="Pereira G.A.G."/>
            <person name="Bailey B.A."/>
        </authorList>
    </citation>
    <scope>NUCLEOTIDE SEQUENCE [LARGE SCALE GENOMIC DNA]</scope>
    <source>
        <strain evidence="4 5">MCA 2997</strain>
    </source>
</reference>
<dbReference type="AlphaFoldDB" id="V2YXA5"/>
<dbReference type="OrthoDB" id="2735536at2759"/>
<proteinExistence type="inferred from homology"/>
<keyword evidence="1" id="KW-0560">Oxidoreductase</keyword>
<dbReference type="SUPFAM" id="SSF51735">
    <property type="entry name" value="NAD(P)-binding Rossmann-fold domains"/>
    <property type="match status" value="1"/>
</dbReference>
<evidence type="ECO:0000313" key="5">
    <source>
        <dbReference type="Proteomes" id="UP000017559"/>
    </source>
</evidence>
<dbReference type="EMBL" id="AWSO01000050">
    <property type="protein sequence ID" value="ESK96339.1"/>
    <property type="molecule type" value="Genomic_DNA"/>
</dbReference>
<dbReference type="GO" id="GO:0016616">
    <property type="term" value="F:oxidoreductase activity, acting on the CH-OH group of donors, NAD or NADP as acceptor"/>
    <property type="evidence" value="ECO:0007669"/>
    <property type="project" value="TreeGrafter"/>
</dbReference>